<dbReference type="GeneID" id="303367420"/>
<dbReference type="STRING" id="225004.SAMN02745152_01178"/>
<sequence>MKIFPAKSFDIPDILKIEHAAFIPAIQEKQATFEERLRVFPEGFLLLSDNSPKTVLENGKPLTAGYFTSEIWPCVPKTDNIFMLGHSAEKTHDPNGSVLYFSSFALLPAFQGKKLAEPFLTGCLDSICGAFPQIKQIILLVNEEWHGAKHLYEKLGFKELRTIKDFFPSLKKSASDGIVMLKSVG</sequence>
<dbReference type="RefSeq" id="WP_078930925.1">
    <property type="nucleotide sequence ID" value="NZ_CAMCOW010000001.1"/>
</dbReference>
<gene>
    <name evidence="2" type="ORF">SAMN02745152_01178</name>
</gene>
<evidence type="ECO:0000313" key="2">
    <source>
        <dbReference type="EMBL" id="SJZ77538.1"/>
    </source>
</evidence>
<dbReference type="PROSITE" id="PS51186">
    <property type="entry name" value="GNAT"/>
    <property type="match status" value="1"/>
</dbReference>
<organism evidence="2 3">
    <name type="scientific">Treponema berlinense</name>
    <dbReference type="NCBI Taxonomy" id="225004"/>
    <lineage>
        <taxon>Bacteria</taxon>
        <taxon>Pseudomonadati</taxon>
        <taxon>Spirochaetota</taxon>
        <taxon>Spirochaetia</taxon>
        <taxon>Spirochaetales</taxon>
        <taxon>Treponemataceae</taxon>
        <taxon>Treponema</taxon>
    </lineage>
</organism>
<dbReference type="OrthoDB" id="359414at2"/>
<dbReference type="Proteomes" id="UP000190395">
    <property type="component" value="Unassembled WGS sequence"/>
</dbReference>
<keyword evidence="2" id="KW-0808">Transferase</keyword>
<proteinExistence type="predicted"/>
<dbReference type="GO" id="GO:0016747">
    <property type="term" value="F:acyltransferase activity, transferring groups other than amino-acyl groups"/>
    <property type="evidence" value="ECO:0007669"/>
    <property type="project" value="InterPro"/>
</dbReference>
<accession>A0A1T4NFG1</accession>
<evidence type="ECO:0000259" key="1">
    <source>
        <dbReference type="PROSITE" id="PS51186"/>
    </source>
</evidence>
<keyword evidence="3" id="KW-1185">Reference proteome</keyword>
<dbReference type="InterPro" id="IPR000182">
    <property type="entry name" value="GNAT_dom"/>
</dbReference>
<dbReference type="InterPro" id="IPR016181">
    <property type="entry name" value="Acyl_CoA_acyltransferase"/>
</dbReference>
<feature type="domain" description="N-acetyltransferase" evidence="1">
    <location>
        <begin position="1"/>
        <end position="185"/>
    </location>
</feature>
<dbReference type="SUPFAM" id="SSF55729">
    <property type="entry name" value="Acyl-CoA N-acyltransferases (Nat)"/>
    <property type="match status" value="1"/>
</dbReference>
<reference evidence="2 3" key="1">
    <citation type="submission" date="2017-02" db="EMBL/GenBank/DDBJ databases">
        <authorList>
            <person name="Peterson S.W."/>
        </authorList>
    </citation>
    <scope>NUCLEOTIDE SEQUENCE [LARGE SCALE GENOMIC DNA]</scope>
    <source>
        <strain evidence="2 3">ATCC BAA-909</strain>
    </source>
</reference>
<name>A0A1T4NFG1_9SPIR</name>
<dbReference type="Gene3D" id="3.40.630.30">
    <property type="match status" value="1"/>
</dbReference>
<evidence type="ECO:0000313" key="3">
    <source>
        <dbReference type="Proteomes" id="UP000190395"/>
    </source>
</evidence>
<protein>
    <submittedName>
        <fullName evidence="2">Ribosomal-protein-alanine N-acetyltransferase</fullName>
    </submittedName>
</protein>
<dbReference type="AlphaFoldDB" id="A0A1T4NFG1"/>
<dbReference type="EMBL" id="FUXC01000006">
    <property type="protein sequence ID" value="SJZ77538.1"/>
    <property type="molecule type" value="Genomic_DNA"/>
</dbReference>